<dbReference type="Pfam" id="PF14923">
    <property type="entry name" value="CCDC142"/>
    <property type="match status" value="1"/>
</dbReference>
<accession>A0AA40LGQ7</accession>
<feature type="compositionally biased region" description="Polar residues" evidence="1">
    <location>
        <begin position="1"/>
        <end position="14"/>
    </location>
</feature>
<evidence type="ECO:0000313" key="4">
    <source>
        <dbReference type="Proteomes" id="UP001177744"/>
    </source>
</evidence>
<evidence type="ECO:0000259" key="2">
    <source>
        <dbReference type="Pfam" id="PF14923"/>
    </source>
</evidence>
<protein>
    <recommendedName>
        <fullName evidence="2">Coiled-coil protein 142 C-terminal domain-containing protein</fullName>
    </recommendedName>
</protein>
<organism evidence="3 4">
    <name type="scientific">Cnephaeus nilssonii</name>
    <name type="common">Northern bat</name>
    <name type="synonym">Eptesicus nilssonii</name>
    <dbReference type="NCBI Taxonomy" id="3371016"/>
    <lineage>
        <taxon>Eukaryota</taxon>
        <taxon>Metazoa</taxon>
        <taxon>Chordata</taxon>
        <taxon>Craniata</taxon>
        <taxon>Vertebrata</taxon>
        <taxon>Euteleostomi</taxon>
        <taxon>Mammalia</taxon>
        <taxon>Eutheria</taxon>
        <taxon>Laurasiatheria</taxon>
        <taxon>Chiroptera</taxon>
        <taxon>Yangochiroptera</taxon>
        <taxon>Vespertilionidae</taxon>
        <taxon>Cnephaeus</taxon>
    </lineage>
</organism>
<reference evidence="3" key="1">
    <citation type="submission" date="2023-06" db="EMBL/GenBank/DDBJ databases">
        <title>Reference genome for the Northern bat (Eptesicus nilssonii), a most northern bat species.</title>
        <authorList>
            <person name="Laine V.N."/>
            <person name="Pulliainen A.T."/>
            <person name="Lilley T.M."/>
        </authorList>
    </citation>
    <scope>NUCLEOTIDE SEQUENCE</scope>
    <source>
        <strain evidence="3">BLF_Eptnil</strain>
        <tissue evidence="3">Kidney</tissue>
    </source>
</reference>
<comment type="caution">
    <text evidence="3">The sequence shown here is derived from an EMBL/GenBank/DDBJ whole genome shotgun (WGS) entry which is preliminary data.</text>
</comment>
<dbReference type="AlphaFoldDB" id="A0AA40LGQ7"/>
<evidence type="ECO:0000313" key="3">
    <source>
        <dbReference type="EMBL" id="KAK1332941.1"/>
    </source>
</evidence>
<dbReference type="PANTHER" id="PTHR21436">
    <property type="entry name" value="COILED-COIL DOMAIN-CONTAINING PROTEIN 142"/>
    <property type="match status" value="1"/>
</dbReference>
<gene>
    <name evidence="3" type="ORF">QTO34_006472</name>
</gene>
<dbReference type="InterPro" id="IPR026700">
    <property type="entry name" value="CCDC142"/>
</dbReference>
<name>A0AA40LGQ7_CNENI</name>
<sequence>MGSLRSESGPTSRTLEGPQSRGTTAESGLESFLPLASLPQECEKELASLCHSLFISLLSGAGTKSSAKPWGLLVTRAAFPHPLTPLNFCSGSSLLSWTPFESPSQGCSSVSLQVRQAAGAGEAGAPPCTPCPGALHLADNLALVLGQSSAASGSLGPRFLPAPDPEGLTCNLCYIRQKFFSSLASEESLALEVEQQLGLEIRKLTIQIQLLPEESLSLFFQECYKQATQGFELHMPRGRYWRHRLCPELPSIPSEYAGLVVRTVLEPVLQGLQGLLPPAQAPALVQALTAILSAWLDHILTHGIRFSLQGTLQLRQDFGVVRELLEEERWGLSPELRQNLLMLSIFQQLDGALLCLLQQPLPKTQVHRRPPCCCACKEVQTSELPSSSLNSLESLEPPLRPGAPPAQTAQLLSMLWGGGPSPEAYLVGNQQAWLALRQHQRRPWWQLPFLSCLETSPEP</sequence>
<feature type="region of interest" description="Disordered" evidence="1">
    <location>
        <begin position="1"/>
        <end position="26"/>
    </location>
</feature>
<proteinExistence type="predicted"/>
<evidence type="ECO:0000256" key="1">
    <source>
        <dbReference type="SAM" id="MobiDB-lite"/>
    </source>
</evidence>
<dbReference type="Proteomes" id="UP001177744">
    <property type="component" value="Unassembled WGS sequence"/>
</dbReference>
<feature type="domain" description="Coiled-coil protein 142 C-terminal" evidence="2">
    <location>
        <begin position="185"/>
        <end position="434"/>
    </location>
</feature>
<dbReference type="InterPro" id="IPR055350">
    <property type="entry name" value="CCDC142_C"/>
</dbReference>
<keyword evidence="4" id="KW-1185">Reference proteome</keyword>
<dbReference type="PANTHER" id="PTHR21436:SF2">
    <property type="entry name" value="COILED-COIL DOMAIN-CONTAINING PROTEIN 142"/>
    <property type="match status" value="1"/>
</dbReference>
<dbReference type="EMBL" id="JAULJE010000017">
    <property type="protein sequence ID" value="KAK1332941.1"/>
    <property type="molecule type" value="Genomic_DNA"/>
</dbReference>